<dbReference type="PANTHER" id="PTHR22998:SF1">
    <property type="entry name" value="NAD(+) HYDROLASE SARM1"/>
    <property type="match status" value="1"/>
</dbReference>
<dbReference type="GO" id="GO:0035591">
    <property type="term" value="F:signaling adaptor activity"/>
    <property type="evidence" value="ECO:0007669"/>
    <property type="project" value="InterPro"/>
</dbReference>
<dbReference type="GO" id="GO:0005737">
    <property type="term" value="C:cytoplasm"/>
    <property type="evidence" value="ECO:0007669"/>
    <property type="project" value="UniProtKB-SubCell"/>
</dbReference>
<dbReference type="InterPro" id="IPR035897">
    <property type="entry name" value="Toll_tir_struct_dom_sf"/>
</dbReference>
<dbReference type="InterPro" id="IPR000157">
    <property type="entry name" value="TIR_dom"/>
</dbReference>
<dbReference type="InterPro" id="IPR039184">
    <property type="entry name" value="SARM1"/>
</dbReference>
<dbReference type="EMBL" id="JAFNEN010000328">
    <property type="protein sequence ID" value="KAG8185636.1"/>
    <property type="molecule type" value="Genomic_DNA"/>
</dbReference>
<dbReference type="Proteomes" id="UP000827092">
    <property type="component" value="Unassembled WGS sequence"/>
</dbReference>
<sequence length="198" mass="23020">MDTERPKIVEMENELEPTEVVSCQSTIARTISKAAPINSWYLRFSITPFLGQSWLPNRTRGKIFLSYRRSTVGKIFATAIEQSLLNKNYDVFMDVVNLKSGGVQLQFEHAIENCKAFVLVLTRGDLNRCLTNEKDWVKREIEEAFSLEKRIVPVFTDNFRWPIKMPVSISQIQFVNGVPWNHEYKIACIQRLINFIEE</sequence>
<keyword evidence="2" id="KW-0963">Cytoplasm</keyword>
<dbReference type="Pfam" id="PF13676">
    <property type="entry name" value="TIR_2"/>
    <property type="match status" value="1"/>
</dbReference>
<dbReference type="AlphaFoldDB" id="A0AAV6UPU1"/>
<comment type="caution">
    <text evidence="5">The sequence shown here is derived from an EMBL/GenBank/DDBJ whole genome shotgun (WGS) entry which is preliminary data.</text>
</comment>
<evidence type="ECO:0000313" key="6">
    <source>
        <dbReference type="Proteomes" id="UP000827092"/>
    </source>
</evidence>
<dbReference type="PANTHER" id="PTHR22998">
    <property type="entry name" value="SARM1"/>
    <property type="match status" value="1"/>
</dbReference>
<organism evidence="5 6">
    <name type="scientific">Oedothorax gibbosus</name>
    <dbReference type="NCBI Taxonomy" id="931172"/>
    <lineage>
        <taxon>Eukaryota</taxon>
        <taxon>Metazoa</taxon>
        <taxon>Ecdysozoa</taxon>
        <taxon>Arthropoda</taxon>
        <taxon>Chelicerata</taxon>
        <taxon>Arachnida</taxon>
        <taxon>Araneae</taxon>
        <taxon>Araneomorphae</taxon>
        <taxon>Entelegynae</taxon>
        <taxon>Araneoidea</taxon>
        <taxon>Linyphiidae</taxon>
        <taxon>Erigoninae</taxon>
        <taxon>Oedothorax</taxon>
    </lineage>
</organism>
<proteinExistence type="predicted"/>
<reference evidence="5 6" key="1">
    <citation type="journal article" date="2022" name="Nat. Ecol. Evol.">
        <title>A masculinizing supergene underlies an exaggerated male reproductive morph in a spider.</title>
        <authorList>
            <person name="Hendrickx F."/>
            <person name="De Corte Z."/>
            <person name="Sonet G."/>
            <person name="Van Belleghem S.M."/>
            <person name="Kostlbacher S."/>
            <person name="Vangestel C."/>
        </authorList>
    </citation>
    <scope>NUCLEOTIDE SEQUENCE [LARGE SCALE GENOMIC DNA]</scope>
    <source>
        <strain evidence="5">W744_W776</strain>
    </source>
</reference>
<evidence type="ECO:0000313" key="5">
    <source>
        <dbReference type="EMBL" id="KAG8185636.1"/>
    </source>
</evidence>
<keyword evidence="6" id="KW-1185">Reference proteome</keyword>
<evidence type="ECO:0000256" key="1">
    <source>
        <dbReference type="ARBA" id="ARBA00004496"/>
    </source>
</evidence>
<name>A0AAV6UPU1_9ARAC</name>
<dbReference type="SUPFAM" id="SSF52200">
    <property type="entry name" value="Toll/Interleukin receptor TIR domain"/>
    <property type="match status" value="1"/>
</dbReference>
<comment type="subcellular location">
    <subcellularLocation>
        <location evidence="1">Cytoplasm</location>
    </subcellularLocation>
</comment>
<accession>A0AAV6UPU1</accession>
<dbReference type="GO" id="GO:0007165">
    <property type="term" value="P:signal transduction"/>
    <property type="evidence" value="ECO:0007669"/>
    <property type="project" value="InterPro"/>
</dbReference>
<dbReference type="Gene3D" id="3.40.50.10140">
    <property type="entry name" value="Toll/interleukin-1 receptor homology (TIR) domain"/>
    <property type="match status" value="1"/>
</dbReference>
<dbReference type="GO" id="GO:0034128">
    <property type="term" value="P:negative regulation of MyD88-independent toll-like receptor signaling pathway"/>
    <property type="evidence" value="ECO:0007669"/>
    <property type="project" value="InterPro"/>
</dbReference>
<protein>
    <recommendedName>
        <fullName evidence="4">TIR domain-containing protein</fullName>
    </recommendedName>
</protein>
<evidence type="ECO:0000256" key="2">
    <source>
        <dbReference type="ARBA" id="ARBA00022490"/>
    </source>
</evidence>
<dbReference type="PROSITE" id="PS50104">
    <property type="entry name" value="TIR"/>
    <property type="match status" value="1"/>
</dbReference>
<dbReference type="GO" id="GO:0030425">
    <property type="term" value="C:dendrite"/>
    <property type="evidence" value="ECO:0007669"/>
    <property type="project" value="TreeGrafter"/>
</dbReference>
<feature type="domain" description="TIR" evidence="4">
    <location>
        <begin position="59"/>
        <end position="198"/>
    </location>
</feature>
<evidence type="ECO:0000259" key="4">
    <source>
        <dbReference type="PROSITE" id="PS50104"/>
    </source>
</evidence>
<dbReference type="GO" id="GO:0003953">
    <property type="term" value="F:NAD+ nucleosidase activity"/>
    <property type="evidence" value="ECO:0007669"/>
    <property type="project" value="InterPro"/>
</dbReference>
<gene>
    <name evidence="5" type="ORF">JTE90_018513</name>
</gene>
<dbReference type="GO" id="GO:0048678">
    <property type="term" value="P:response to axon injury"/>
    <property type="evidence" value="ECO:0007669"/>
    <property type="project" value="InterPro"/>
</dbReference>
<evidence type="ECO:0000256" key="3">
    <source>
        <dbReference type="ARBA" id="ARBA00022737"/>
    </source>
</evidence>
<keyword evidence="3" id="KW-0677">Repeat</keyword>